<dbReference type="Proteomes" id="UP000243681">
    <property type="component" value="Chromosome 1"/>
</dbReference>
<reference evidence="1 2" key="1">
    <citation type="journal article" date="2007" name="Genome Res.">
        <title>Sequencing and analysis of chromosome 1 of Eimeria tenella reveals a unique segmental organization.</title>
        <authorList>
            <person name="Ling K.H."/>
            <person name="Rajandream M.A."/>
            <person name="Rivailler P."/>
            <person name="Ivens A."/>
            <person name="Yap S.J."/>
            <person name="Madeira A.M.B.N."/>
            <person name="Mungall K."/>
            <person name="Billington K."/>
            <person name="Yee W.Y."/>
            <person name="Bankier A.T."/>
            <person name="Carroll F."/>
            <person name="Durham A.M."/>
            <person name="Peters N."/>
            <person name="Loo S.S."/>
            <person name="Mat-Isa M.N."/>
            <person name="Novaes J."/>
            <person name="Quail M."/>
            <person name="Rosli R."/>
            <person name="Shamsudin M.N."/>
            <person name="Sobreira T.J.P."/>
            <person name="Tivey A.R."/>
            <person name="Wai S.F."/>
            <person name="White S."/>
            <person name="Wu X."/>
            <person name="Kerhornou A.X."/>
            <person name="Blake D."/>
            <person name="Mohamed R."/>
            <person name="Shirley M."/>
            <person name="Gruber A."/>
            <person name="Berriman M."/>
            <person name="Tomley F."/>
            <person name="Dear P.H."/>
            <person name="Wan K.L."/>
        </authorList>
    </citation>
    <scope>NUCLEOTIDE SEQUENCE [LARGE SCALE GENOMIC DNA]</scope>
    <source>
        <strain evidence="1 2">Houghton</strain>
    </source>
</reference>
<dbReference type="EMBL" id="AM269894">
    <property type="protein sequence ID" value="CAK51501.1"/>
    <property type="molecule type" value="Genomic_DNA"/>
</dbReference>
<sequence>MISNCGGKKLVHFVLRGLNQTTAHEATQGCKIDVDAGLNVLVPLQRVVQLEEEVHGGARNAYLHSMLADCISSTTLIIGSSLVLLHITAHFFEWGNPVPKLDYREDALKVTILLHHTLNALLCAKSEYEDSSNLLPQGKRLGDVSKRSEDSSVRQNDFKVSHQLDLEKGFPLAQCDTGLRAAKPIIMQ</sequence>
<dbReference type="AlphaFoldDB" id="C8TE15"/>
<gene>
    <name evidence="1" type="ORF">e1004f01.tmp0011</name>
</gene>
<organism evidence="1 2">
    <name type="scientific">Eimeria tenella</name>
    <name type="common">Coccidian parasite</name>
    <dbReference type="NCBI Taxonomy" id="5802"/>
    <lineage>
        <taxon>Eukaryota</taxon>
        <taxon>Sar</taxon>
        <taxon>Alveolata</taxon>
        <taxon>Apicomplexa</taxon>
        <taxon>Conoidasida</taxon>
        <taxon>Coccidia</taxon>
        <taxon>Eucoccidiorida</taxon>
        <taxon>Eimeriorina</taxon>
        <taxon>Eimeriidae</taxon>
        <taxon>Eimeria</taxon>
    </lineage>
</organism>
<proteinExistence type="predicted"/>
<evidence type="ECO:0000313" key="2">
    <source>
        <dbReference type="Proteomes" id="UP000243681"/>
    </source>
</evidence>
<name>C8TE15_EIMTE</name>
<protein>
    <submittedName>
        <fullName evidence="1">Uncharacterized protein</fullName>
    </submittedName>
</protein>
<evidence type="ECO:0000313" key="1">
    <source>
        <dbReference type="EMBL" id="CAK51501.1"/>
    </source>
</evidence>
<accession>C8TE15</accession>